<dbReference type="GO" id="GO:0019379">
    <property type="term" value="P:sulfate assimilation, phosphoadenylyl sulfate reduction by phosphoadenylyl-sulfate reductase (thioredoxin)"/>
    <property type="evidence" value="ECO:0007669"/>
    <property type="project" value="TreeGrafter"/>
</dbReference>
<protein>
    <recommendedName>
        <fullName evidence="2 6">Adenylyl-sulfate kinase</fullName>
        <ecNumber evidence="2 6">2.7.1.25</ecNumber>
    </recommendedName>
    <alternativeName>
        <fullName evidence="6">APS kinase</fullName>
    </alternativeName>
    <alternativeName>
        <fullName evidence="6">ATP adenosine-5'-phosphosulfate 3'-phosphotransferase</fullName>
    </alternativeName>
    <alternativeName>
        <fullName evidence="6">Adenosine-5'-phosphosulfate kinase</fullName>
    </alternativeName>
</protein>
<dbReference type="Pfam" id="PF01583">
    <property type="entry name" value="APS_kinase"/>
    <property type="match status" value="1"/>
</dbReference>
<evidence type="ECO:0000256" key="7">
    <source>
        <dbReference type="RuleBase" id="RU004347"/>
    </source>
</evidence>
<evidence type="ECO:0000313" key="10">
    <source>
        <dbReference type="Proteomes" id="UP000294829"/>
    </source>
</evidence>
<feature type="binding site" evidence="6">
    <location>
        <begin position="38"/>
        <end position="45"/>
    </location>
    <ligand>
        <name>ATP</name>
        <dbReference type="ChEBI" id="CHEBI:30616"/>
    </ligand>
</feature>
<feature type="active site" description="Phosphoserine intermediate" evidence="6">
    <location>
        <position position="112"/>
    </location>
</feature>
<sequence length="234" mass="25766">MNACISIHEQTYEQSLAVSRSERAHIKQQRAKVIWFTGLSASGKSTIANALELALHANGKHTYILDGDNVRKNLNKDLGFGPECRSENIRRIAEVALLMNEAGLIVIVTCISPFEKDRELARKLIGEADFFEVYVNTPIEVCEQRDPKGLYKKARSGLMKNMTGIDSPYEAPRSPSLLIDTSVSSLSESVSQILRVINDGHGNSQNHSTSFAVKHNPEFAPASELESGEVVGRV</sequence>
<comment type="catalytic activity">
    <reaction evidence="1 6 7">
        <text>adenosine 5'-phosphosulfate + ATP = 3'-phosphoadenylyl sulfate + ADP + H(+)</text>
        <dbReference type="Rhea" id="RHEA:24152"/>
        <dbReference type="ChEBI" id="CHEBI:15378"/>
        <dbReference type="ChEBI" id="CHEBI:30616"/>
        <dbReference type="ChEBI" id="CHEBI:58243"/>
        <dbReference type="ChEBI" id="CHEBI:58339"/>
        <dbReference type="ChEBI" id="CHEBI:456216"/>
        <dbReference type="EC" id="2.7.1.25"/>
    </reaction>
</comment>
<accession>A0A4V3AUU5</accession>
<keyword evidence="3 6" id="KW-0808">Transferase</keyword>
<feature type="domain" description="APS kinase" evidence="8">
    <location>
        <begin position="31"/>
        <end position="180"/>
    </location>
</feature>
<dbReference type="UniPathway" id="UPA00140">
    <property type="reaction ID" value="UER00205"/>
</dbReference>
<dbReference type="AlphaFoldDB" id="A0A4V3AUU5"/>
<dbReference type="NCBIfam" id="NF003013">
    <property type="entry name" value="PRK03846.1"/>
    <property type="match status" value="1"/>
</dbReference>
<dbReference type="PANTHER" id="PTHR42700">
    <property type="entry name" value="SULFATE ADENYLYLTRANSFERASE"/>
    <property type="match status" value="1"/>
</dbReference>
<dbReference type="InterPro" id="IPR050512">
    <property type="entry name" value="Sulf_AdTrans/APS_kinase"/>
</dbReference>
<evidence type="ECO:0000256" key="2">
    <source>
        <dbReference type="ARBA" id="ARBA00012121"/>
    </source>
</evidence>
<dbReference type="NCBIfam" id="NF004041">
    <property type="entry name" value="PRK05541.1"/>
    <property type="match status" value="1"/>
</dbReference>
<dbReference type="CDD" id="cd02027">
    <property type="entry name" value="APSK"/>
    <property type="match status" value="1"/>
</dbReference>
<dbReference type="GO" id="GO:0004781">
    <property type="term" value="F:sulfate adenylyltransferase (ATP) activity"/>
    <property type="evidence" value="ECO:0007669"/>
    <property type="project" value="TreeGrafter"/>
</dbReference>
<dbReference type="EC" id="2.7.1.25" evidence="2 6"/>
<dbReference type="InterPro" id="IPR002891">
    <property type="entry name" value="APS"/>
</dbReference>
<proteinExistence type="inferred from homology"/>
<dbReference type="NCBIfam" id="TIGR00455">
    <property type="entry name" value="apsK"/>
    <property type="match status" value="1"/>
</dbReference>
<dbReference type="EMBL" id="SMYL01000003">
    <property type="protein sequence ID" value="TDK66550.1"/>
    <property type="molecule type" value="Genomic_DNA"/>
</dbReference>
<keyword evidence="6 7" id="KW-0418">Kinase</keyword>
<evidence type="ECO:0000313" key="9">
    <source>
        <dbReference type="EMBL" id="TDK66550.1"/>
    </source>
</evidence>
<comment type="pathway">
    <text evidence="6 7">Sulfur metabolism; hydrogen sulfide biosynthesis; sulfite from sulfate: step 2/3.</text>
</comment>
<dbReference type="PANTHER" id="PTHR42700:SF1">
    <property type="entry name" value="SULFATE ADENYLYLTRANSFERASE"/>
    <property type="match status" value="1"/>
</dbReference>
<keyword evidence="5 6" id="KW-0067">ATP-binding</keyword>
<keyword evidence="4 6" id="KW-0547">Nucleotide-binding</keyword>
<evidence type="ECO:0000256" key="6">
    <source>
        <dbReference type="HAMAP-Rule" id="MF_00065"/>
    </source>
</evidence>
<dbReference type="GO" id="GO:0010134">
    <property type="term" value="P:sulfate assimilation via adenylyl sulfate reduction"/>
    <property type="evidence" value="ECO:0007669"/>
    <property type="project" value="TreeGrafter"/>
</dbReference>
<comment type="similarity">
    <text evidence="6 7">Belongs to the APS kinase family.</text>
</comment>
<dbReference type="Proteomes" id="UP000294829">
    <property type="component" value="Unassembled WGS sequence"/>
</dbReference>
<dbReference type="GO" id="GO:0005524">
    <property type="term" value="F:ATP binding"/>
    <property type="evidence" value="ECO:0007669"/>
    <property type="project" value="UniProtKB-UniRule"/>
</dbReference>
<dbReference type="InterPro" id="IPR027417">
    <property type="entry name" value="P-loop_NTPase"/>
</dbReference>
<dbReference type="GO" id="GO:0005737">
    <property type="term" value="C:cytoplasm"/>
    <property type="evidence" value="ECO:0007669"/>
    <property type="project" value="TreeGrafter"/>
</dbReference>
<dbReference type="Gene3D" id="3.40.50.300">
    <property type="entry name" value="P-loop containing nucleotide triphosphate hydrolases"/>
    <property type="match status" value="1"/>
</dbReference>
<keyword evidence="6" id="KW-0597">Phosphoprotein</keyword>
<organism evidence="9 10">
    <name type="scientific">Sapientia aquatica</name>
    <dbReference type="NCBI Taxonomy" id="1549640"/>
    <lineage>
        <taxon>Bacteria</taxon>
        <taxon>Pseudomonadati</taxon>
        <taxon>Pseudomonadota</taxon>
        <taxon>Betaproteobacteria</taxon>
        <taxon>Burkholderiales</taxon>
        <taxon>Oxalobacteraceae</taxon>
        <taxon>Sapientia</taxon>
    </lineage>
</organism>
<evidence type="ECO:0000256" key="3">
    <source>
        <dbReference type="ARBA" id="ARBA00022679"/>
    </source>
</evidence>
<gene>
    <name evidence="6 9" type="primary">cysC</name>
    <name evidence="9" type="ORF">E2I14_08780</name>
</gene>
<dbReference type="RefSeq" id="WP_133327546.1">
    <property type="nucleotide sequence ID" value="NZ_SMYL01000003.1"/>
</dbReference>
<comment type="caution">
    <text evidence="9">The sequence shown here is derived from an EMBL/GenBank/DDBJ whole genome shotgun (WGS) entry which is preliminary data.</text>
</comment>
<evidence type="ECO:0000259" key="8">
    <source>
        <dbReference type="Pfam" id="PF01583"/>
    </source>
</evidence>
<dbReference type="GO" id="GO:0070814">
    <property type="term" value="P:hydrogen sulfide biosynthetic process"/>
    <property type="evidence" value="ECO:0007669"/>
    <property type="project" value="UniProtKB-UniRule"/>
</dbReference>
<evidence type="ECO:0000256" key="1">
    <source>
        <dbReference type="ARBA" id="ARBA00001823"/>
    </source>
</evidence>
<dbReference type="OrthoDB" id="9804504at2"/>
<name>A0A4V3AUU5_9BURK</name>
<keyword evidence="10" id="KW-1185">Reference proteome</keyword>
<dbReference type="GO" id="GO:0004020">
    <property type="term" value="F:adenylylsulfate kinase activity"/>
    <property type="evidence" value="ECO:0007669"/>
    <property type="project" value="UniProtKB-UniRule"/>
</dbReference>
<evidence type="ECO:0000256" key="5">
    <source>
        <dbReference type="ARBA" id="ARBA00022840"/>
    </source>
</evidence>
<reference evidence="9 10" key="1">
    <citation type="submission" date="2019-03" db="EMBL/GenBank/DDBJ databases">
        <title>Sapientia aquatica gen. nov., sp. nov., isolated from a crater lake.</title>
        <authorList>
            <person name="Felfoldi T."/>
            <person name="Szabo A."/>
            <person name="Toth E."/>
            <person name="Schumann P."/>
            <person name="Keki Z."/>
            <person name="Marialigeti K."/>
            <person name="Mathe I."/>
        </authorList>
    </citation>
    <scope>NUCLEOTIDE SEQUENCE [LARGE SCALE GENOMIC DNA]</scope>
    <source>
        <strain evidence="9 10">SA-152</strain>
    </source>
</reference>
<dbReference type="SUPFAM" id="SSF52540">
    <property type="entry name" value="P-loop containing nucleoside triphosphate hydrolases"/>
    <property type="match status" value="1"/>
</dbReference>
<dbReference type="HAMAP" id="MF_00065">
    <property type="entry name" value="Adenylyl_sulf_kinase"/>
    <property type="match status" value="1"/>
</dbReference>
<comment type="function">
    <text evidence="6 7">Catalyzes the synthesis of activated sulfate.</text>
</comment>
<dbReference type="InterPro" id="IPR059117">
    <property type="entry name" value="APS_kinase_dom"/>
</dbReference>
<evidence type="ECO:0000256" key="4">
    <source>
        <dbReference type="ARBA" id="ARBA00022741"/>
    </source>
</evidence>